<evidence type="ECO:0000313" key="15">
    <source>
        <dbReference type="EMBL" id="KAJ9555741.1"/>
    </source>
</evidence>
<organism evidence="15 16">
    <name type="scientific">Centaurea solstitialis</name>
    <name type="common">yellow star-thistle</name>
    <dbReference type="NCBI Taxonomy" id="347529"/>
    <lineage>
        <taxon>Eukaryota</taxon>
        <taxon>Viridiplantae</taxon>
        <taxon>Streptophyta</taxon>
        <taxon>Embryophyta</taxon>
        <taxon>Tracheophyta</taxon>
        <taxon>Spermatophyta</taxon>
        <taxon>Magnoliopsida</taxon>
        <taxon>eudicotyledons</taxon>
        <taxon>Gunneridae</taxon>
        <taxon>Pentapetalae</taxon>
        <taxon>asterids</taxon>
        <taxon>campanulids</taxon>
        <taxon>Asterales</taxon>
        <taxon>Asteraceae</taxon>
        <taxon>Carduoideae</taxon>
        <taxon>Cardueae</taxon>
        <taxon>Centaureinae</taxon>
        <taxon>Centaurea</taxon>
    </lineage>
</organism>
<dbReference type="Gene3D" id="1.10.287.70">
    <property type="match status" value="1"/>
</dbReference>
<evidence type="ECO:0000256" key="12">
    <source>
        <dbReference type="SAM" id="Phobius"/>
    </source>
</evidence>
<keyword evidence="5" id="KW-0406">Ion transport</keyword>
<name>A0AA38WP97_9ASTR</name>
<dbReference type="InterPro" id="IPR001638">
    <property type="entry name" value="Solute-binding_3/MltF_N"/>
</dbReference>
<evidence type="ECO:0000256" key="1">
    <source>
        <dbReference type="ARBA" id="ARBA00004141"/>
    </source>
</evidence>
<evidence type="ECO:0000256" key="10">
    <source>
        <dbReference type="ARBA" id="ARBA00023303"/>
    </source>
</evidence>
<evidence type="ECO:0000256" key="8">
    <source>
        <dbReference type="ARBA" id="ARBA00023180"/>
    </source>
</evidence>
<evidence type="ECO:0000256" key="7">
    <source>
        <dbReference type="ARBA" id="ARBA00023170"/>
    </source>
</evidence>
<comment type="subcellular location">
    <subcellularLocation>
        <location evidence="1">Membrane</location>
        <topology evidence="1">Multi-pass membrane protein</topology>
    </subcellularLocation>
</comment>
<dbReference type="SUPFAM" id="SSF53822">
    <property type="entry name" value="Periplasmic binding protein-like I"/>
    <property type="match status" value="1"/>
</dbReference>
<dbReference type="SMART" id="SM00062">
    <property type="entry name" value="PBPb"/>
    <property type="match status" value="1"/>
</dbReference>
<dbReference type="PANTHER" id="PTHR34836">
    <property type="entry name" value="OS06G0188250 PROTEIN"/>
    <property type="match status" value="1"/>
</dbReference>
<evidence type="ECO:0000259" key="13">
    <source>
        <dbReference type="SMART" id="SM00062"/>
    </source>
</evidence>
<dbReference type="InterPro" id="IPR028082">
    <property type="entry name" value="Peripla_BP_I"/>
</dbReference>
<gene>
    <name evidence="15" type="ORF">OSB04_010355</name>
</gene>
<dbReference type="InterPro" id="IPR001320">
    <property type="entry name" value="Iontro_rcpt_C"/>
</dbReference>
<dbReference type="AlphaFoldDB" id="A0AA38WP97"/>
<evidence type="ECO:0000256" key="2">
    <source>
        <dbReference type="ARBA" id="ARBA00022448"/>
    </source>
</evidence>
<comment type="caution">
    <text evidence="15">The sequence shown here is derived from an EMBL/GenBank/DDBJ whole genome shotgun (WGS) entry which is preliminary data.</text>
</comment>
<evidence type="ECO:0000256" key="3">
    <source>
        <dbReference type="ARBA" id="ARBA00022692"/>
    </source>
</evidence>
<feature type="transmembrane region" description="Helical" evidence="12">
    <location>
        <begin position="419"/>
        <end position="443"/>
    </location>
</feature>
<keyword evidence="7" id="KW-0675">Receptor</keyword>
<dbReference type="SUPFAM" id="SSF53850">
    <property type="entry name" value="Periplasmic binding protein-like II"/>
    <property type="match status" value="1"/>
</dbReference>
<protein>
    <recommendedName>
        <fullName evidence="17">Ionotropic glutamate receptor</fullName>
    </recommendedName>
</protein>
<evidence type="ECO:0008006" key="17">
    <source>
        <dbReference type="Google" id="ProtNLM"/>
    </source>
</evidence>
<dbReference type="Gene3D" id="3.40.50.2300">
    <property type="match status" value="1"/>
</dbReference>
<keyword evidence="4 12" id="KW-1133">Transmembrane helix</keyword>
<dbReference type="SMART" id="SM00079">
    <property type="entry name" value="PBPe"/>
    <property type="match status" value="1"/>
</dbReference>
<accession>A0AA38WP97</accession>
<dbReference type="Pfam" id="PF01094">
    <property type="entry name" value="ANF_receptor"/>
    <property type="match status" value="1"/>
</dbReference>
<keyword evidence="8" id="KW-0325">Glycoprotein</keyword>
<reference evidence="15" key="1">
    <citation type="submission" date="2023-03" db="EMBL/GenBank/DDBJ databases">
        <title>Chromosome-scale reference genome and RAD-based genetic map of yellow starthistle (Centaurea solstitialis) reveal putative structural variation and QTLs associated with invader traits.</title>
        <authorList>
            <person name="Reatini B."/>
            <person name="Cang F.A."/>
            <person name="Jiang Q."/>
            <person name="Mckibben M.T.W."/>
            <person name="Barker M.S."/>
            <person name="Rieseberg L.H."/>
            <person name="Dlugosch K.M."/>
        </authorList>
    </citation>
    <scope>NUCLEOTIDE SEQUENCE</scope>
    <source>
        <strain evidence="15">CAN-66</strain>
        <tissue evidence="15">Leaf</tissue>
    </source>
</reference>
<evidence type="ECO:0000256" key="11">
    <source>
        <dbReference type="SAM" id="MobiDB-lite"/>
    </source>
</evidence>
<evidence type="ECO:0000256" key="5">
    <source>
        <dbReference type="ARBA" id="ARBA00023065"/>
    </source>
</evidence>
<dbReference type="Pfam" id="PF00060">
    <property type="entry name" value="Lig_chan"/>
    <property type="match status" value="1"/>
</dbReference>
<feature type="region of interest" description="Disordered" evidence="11">
    <location>
        <begin position="21"/>
        <end position="43"/>
    </location>
</feature>
<evidence type="ECO:0000256" key="9">
    <source>
        <dbReference type="ARBA" id="ARBA00023286"/>
    </source>
</evidence>
<dbReference type="InterPro" id="IPR001828">
    <property type="entry name" value="ANF_lig-bd_rcpt"/>
</dbReference>
<feature type="domain" description="Ionotropic glutamate receptor C-terminal" evidence="14">
    <location>
        <begin position="314"/>
        <end position="571"/>
    </location>
</feature>
<keyword evidence="10" id="KW-0407">Ion channel</keyword>
<keyword evidence="2" id="KW-0813">Transport</keyword>
<keyword evidence="6 12" id="KW-0472">Membrane</keyword>
<feature type="domain" description="Solute-binding protein family 3/N-terminal" evidence="13">
    <location>
        <begin position="332"/>
        <end position="572"/>
    </location>
</feature>
<evidence type="ECO:0000313" key="16">
    <source>
        <dbReference type="Proteomes" id="UP001172457"/>
    </source>
</evidence>
<dbReference type="Gene3D" id="3.40.190.10">
    <property type="entry name" value="Periplasmic binding protein-like II"/>
    <property type="match status" value="1"/>
</dbReference>
<feature type="non-terminal residue" evidence="15">
    <location>
        <position position="1"/>
    </location>
</feature>
<keyword evidence="16" id="KW-1185">Reference proteome</keyword>
<evidence type="ECO:0000256" key="4">
    <source>
        <dbReference type="ARBA" id="ARBA00022989"/>
    </source>
</evidence>
<dbReference type="PANTHER" id="PTHR34836:SF6">
    <property type="entry name" value="PERIPLASMIC BINDING PROTEIN-LIKE I"/>
    <property type="match status" value="1"/>
</dbReference>
<dbReference type="GO" id="GO:0015276">
    <property type="term" value="F:ligand-gated monoatomic ion channel activity"/>
    <property type="evidence" value="ECO:0007669"/>
    <property type="project" value="InterPro"/>
</dbReference>
<evidence type="ECO:0000256" key="6">
    <source>
        <dbReference type="ARBA" id="ARBA00023136"/>
    </source>
</evidence>
<dbReference type="Proteomes" id="UP001172457">
    <property type="component" value="Chromosome 3"/>
</dbReference>
<keyword evidence="9" id="KW-1071">Ligand-gated ion channel</keyword>
<sequence>MTFGRTRRNLSQICNEAENRRLEKGEKRSTEVEKNLKETTKDDEGRSLMHSKCLMKCFYGQLHSKAQEDESYKEIPVGVILDMGSWVGKTVHSCITMAVSDFYMVNSHYKTRIVLHDGNTHGEPLHALPAAFDLLEKTKVQAIIGSDSTSEAKFLAILGDEARIPILSLSPAPSSNKHPYFLQITPDETTQFKGIAATAEFFGWKDLILIYEDTDNGREMATFMTNTFREKSISITYSSLVPTSASNELVQEELHKLSTMQTKAFVLHTSPSLASFILLNAKDQGMMDEGYRWIITSKTMDFMSYMDGEVMESMQGVVGFKSYIPQSRDLEEFTLKWREEYPLMEVKDINTYGIWAHDAVSALAKAVEKQEFDVAIGDISITSNRSQYVDFTLPYTDLGLGILSRNAEKLQSNLPRFVVIVWLFVVLILVSSYTATLSSLLTVEQIKLASKGSSIGYYPNGSPMHGFMVRKSDFDVTRLKPYSTAEEYADALSRGSKKGGVDAIVDEIPYIKEFLMQYPSGYSMVASEAITSGFGFAFPQGSPLAPEISRQITRLREDGTLRMLEDKWFNYQQSGPGLKDSAPK</sequence>
<dbReference type="EMBL" id="JARYMX010000003">
    <property type="protein sequence ID" value="KAJ9555741.1"/>
    <property type="molecule type" value="Genomic_DNA"/>
</dbReference>
<evidence type="ECO:0000259" key="14">
    <source>
        <dbReference type="SMART" id="SM00079"/>
    </source>
</evidence>
<proteinExistence type="predicted"/>
<dbReference type="GO" id="GO:0016020">
    <property type="term" value="C:membrane"/>
    <property type="evidence" value="ECO:0007669"/>
    <property type="project" value="UniProtKB-SubCell"/>
</dbReference>
<dbReference type="InterPro" id="IPR015683">
    <property type="entry name" value="Ionotropic_Glu_rcpt"/>
</dbReference>
<keyword evidence="3 12" id="KW-0812">Transmembrane</keyword>